<evidence type="ECO:0000313" key="7">
    <source>
        <dbReference type="EMBL" id="CAF4035752.1"/>
    </source>
</evidence>
<proteinExistence type="predicted"/>
<name>A0A815APG3_9BILA</name>
<dbReference type="Gene3D" id="3.30.40.10">
    <property type="entry name" value="Zinc/RING finger domain, C3HC4 (zinc finger)"/>
    <property type="match status" value="1"/>
</dbReference>
<dbReference type="AlphaFoldDB" id="A0A815APG3"/>
<dbReference type="InterPro" id="IPR001841">
    <property type="entry name" value="Znf_RING"/>
</dbReference>
<accession>A0A815APG3</accession>
<evidence type="ECO:0000256" key="1">
    <source>
        <dbReference type="ARBA" id="ARBA00022723"/>
    </source>
</evidence>
<dbReference type="Pfam" id="PF13923">
    <property type="entry name" value="zf-C3HC4_2"/>
    <property type="match status" value="1"/>
</dbReference>
<evidence type="ECO:0000256" key="4">
    <source>
        <dbReference type="PROSITE-ProRule" id="PRU00175"/>
    </source>
</evidence>
<dbReference type="GO" id="GO:0016567">
    <property type="term" value="P:protein ubiquitination"/>
    <property type="evidence" value="ECO:0007669"/>
    <property type="project" value="TreeGrafter"/>
</dbReference>
<dbReference type="OrthoDB" id="21204at2759"/>
<feature type="domain" description="RING-type" evidence="5">
    <location>
        <begin position="38"/>
        <end position="75"/>
    </location>
</feature>
<keyword evidence="2 4" id="KW-0863">Zinc-finger</keyword>
<keyword evidence="1" id="KW-0479">Metal-binding</keyword>
<dbReference type="PANTHER" id="PTHR45969">
    <property type="entry name" value="RING ZINC FINGER PROTEIN-RELATED"/>
    <property type="match status" value="1"/>
</dbReference>
<evidence type="ECO:0000256" key="3">
    <source>
        <dbReference type="ARBA" id="ARBA00022833"/>
    </source>
</evidence>
<dbReference type="GO" id="GO:0008270">
    <property type="term" value="F:zinc ion binding"/>
    <property type="evidence" value="ECO:0007669"/>
    <property type="project" value="UniProtKB-KW"/>
</dbReference>
<dbReference type="EMBL" id="CAJOBC010018107">
    <property type="protein sequence ID" value="CAF4035752.1"/>
    <property type="molecule type" value="Genomic_DNA"/>
</dbReference>
<organism evidence="6 8">
    <name type="scientific">Didymodactylos carnosus</name>
    <dbReference type="NCBI Taxonomy" id="1234261"/>
    <lineage>
        <taxon>Eukaryota</taxon>
        <taxon>Metazoa</taxon>
        <taxon>Spiralia</taxon>
        <taxon>Gnathifera</taxon>
        <taxon>Rotifera</taxon>
        <taxon>Eurotatoria</taxon>
        <taxon>Bdelloidea</taxon>
        <taxon>Philodinida</taxon>
        <taxon>Philodinidae</taxon>
        <taxon>Didymodactylos</taxon>
    </lineage>
</organism>
<evidence type="ECO:0000256" key="2">
    <source>
        <dbReference type="ARBA" id="ARBA00022771"/>
    </source>
</evidence>
<evidence type="ECO:0000313" key="6">
    <source>
        <dbReference type="EMBL" id="CAF1259493.1"/>
    </source>
</evidence>
<dbReference type="Proteomes" id="UP000681722">
    <property type="component" value="Unassembled WGS sequence"/>
</dbReference>
<reference evidence="6" key="1">
    <citation type="submission" date="2021-02" db="EMBL/GenBank/DDBJ databases">
        <authorList>
            <person name="Nowell W R."/>
        </authorList>
    </citation>
    <scope>NUCLEOTIDE SEQUENCE</scope>
</reference>
<keyword evidence="8" id="KW-1185">Reference proteome</keyword>
<dbReference type="EMBL" id="CAJNOQ010010730">
    <property type="protein sequence ID" value="CAF1259493.1"/>
    <property type="molecule type" value="Genomic_DNA"/>
</dbReference>
<dbReference type="PROSITE" id="PS50089">
    <property type="entry name" value="ZF_RING_2"/>
    <property type="match status" value="1"/>
</dbReference>
<comment type="caution">
    <text evidence="6">The sequence shown here is derived from an EMBL/GenBank/DDBJ whole genome shotgun (WGS) entry which is preliminary data.</text>
</comment>
<dbReference type="PANTHER" id="PTHR45969:SF69">
    <property type="entry name" value="FINGER DOMAIN PROTEIN, PUTATIVE (AFU_ORTHOLOGUE AFUA_3G12190)-RELATED"/>
    <property type="match status" value="1"/>
</dbReference>
<evidence type="ECO:0000259" key="5">
    <source>
        <dbReference type="PROSITE" id="PS50089"/>
    </source>
</evidence>
<sequence length="87" mass="10041">MCSQPRHEYAAPFLFLVNELSPVSAHNSNTRDQNEVQICLDAIETDGFTTDCLHLFHGSCFGRWMRLNFTCPICRQNLFIWPDAHDP</sequence>
<dbReference type="InterPro" id="IPR013083">
    <property type="entry name" value="Znf_RING/FYVE/PHD"/>
</dbReference>
<keyword evidence="3" id="KW-0862">Zinc</keyword>
<gene>
    <name evidence="6" type="ORF">GPM918_LOCUS26534</name>
    <name evidence="7" type="ORF">SRO942_LOCUS26707</name>
</gene>
<feature type="non-terminal residue" evidence="6">
    <location>
        <position position="1"/>
    </location>
</feature>
<dbReference type="SUPFAM" id="SSF57850">
    <property type="entry name" value="RING/U-box"/>
    <property type="match status" value="1"/>
</dbReference>
<protein>
    <recommendedName>
        <fullName evidence="5">RING-type domain-containing protein</fullName>
    </recommendedName>
</protein>
<dbReference type="Proteomes" id="UP000663829">
    <property type="component" value="Unassembled WGS sequence"/>
</dbReference>
<dbReference type="GO" id="GO:0061630">
    <property type="term" value="F:ubiquitin protein ligase activity"/>
    <property type="evidence" value="ECO:0007669"/>
    <property type="project" value="TreeGrafter"/>
</dbReference>
<evidence type="ECO:0000313" key="8">
    <source>
        <dbReference type="Proteomes" id="UP000663829"/>
    </source>
</evidence>